<gene>
    <name evidence="2" type="ORF">NBRC111894_3345</name>
</gene>
<organism evidence="2 3">
    <name type="scientific">Sporolactobacillus inulinus</name>
    <dbReference type="NCBI Taxonomy" id="2078"/>
    <lineage>
        <taxon>Bacteria</taxon>
        <taxon>Bacillati</taxon>
        <taxon>Bacillota</taxon>
        <taxon>Bacilli</taxon>
        <taxon>Bacillales</taxon>
        <taxon>Sporolactobacillaceae</taxon>
        <taxon>Sporolactobacillus</taxon>
    </lineage>
</organism>
<name>A0A4Y1ZFQ5_9BACL</name>
<comment type="caution">
    <text evidence="2">The sequence shown here is derived from an EMBL/GenBank/DDBJ whole genome shotgun (WGS) entry which is preliminary data.</text>
</comment>
<evidence type="ECO:0000313" key="2">
    <source>
        <dbReference type="EMBL" id="GAY77791.1"/>
    </source>
</evidence>
<evidence type="ECO:0000313" key="3">
    <source>
        <dbReference type="Proteomes" id="UP000319716"/>
    </source>
</evidence>
<sequence length="44" mass="4924">MLIIKEKSAEAPAGILAILAWQTLSSTQTQLILFLFSTFDRSRL</sequence>
<proteinExistence type="predicted"/>
<keyword evidence="1" id="KW-1133">Transmembrane helix</keyword>
<dbReference type="AlphaFoldDB" id="A0A4Y1ZFQ5"/>
<accession>A0A4Y1ZFQ5</accession>
<keyword evidence="1" id="KW-0472">Membrane</keyword>
<keyword evidence="1" id="KW-0812">Transmembrane</keyword>
<dbReference type="Proteomes" id="UP000319716">
    <property type="component" value="Unassembled WGS sequence"/>
</dbReference>
<evidence type="ECO:0000256" key="1">
    <source>
        <dbReference type="SAM" id="Phobius"/>
    </source>
</evidence>
<feature type="transmembrane region" description="Helical" evidence="1">
    <location>
        <begin position="12"/>
        <end position="36"/>
    </location>
</feature>
<dbReference type="EMBL" id="BEXB01000033">
    <property type="protein sequence ID" value="GAY77791.1"/>
    <property type="molecule type" value="Genomic_DNA"/>
</dbReference>
<reference evidence="2 3" key="1">
    <citation type="submission" date="2017-11" db="EMBL/GenBank/DDBJ databases">
        <title>Draft Genome Sequence of Sporolactobacillus inulinus NBRC 111894 Isolated from Koso, a Japanese Sugar-Vegetable Fermented Beverage.</title>
        <authorList>
            <person name="Chiou T.Y."/>
            <person name="Oshima K."/>
            <person name="Suda W."/>
            <person name="Hattori M."/>
            <person name="Takahashi T."/>
        </authorList>
    </citation>
    <scope>NUCLEOTIDE SEQUENCE [LARGE SCALE GENOMIC DNA]</scope>
    <source>
        <strain evidence="2 3">NBRC111894</strain>
    </source>
</reference>
<protein>
    <submittedName>
        <fullName evidence="2">Uncharacterized protein</fullName>
    </submittedName>
</protein>